<keyword evidence="4" id="KW-0788">Thiol protease</keyword>
<evidence type="ECO:0000256" key="1">
    <source>
        <dbReference type="ARBA" id="ARBA00010193"/>
    </source>
</evidence>
<name>A0ABX6EQK1_KLUMA</name>
<dbReference type="InterPro" id="IPR038765">
    <property type="entry name" value="Papain-like_cys_pep_sf"/>
</dbReference>
<evidence type="ECO:0000256" key="5">
    <source>
        <dbReference type="ARBA" id="ARBA00042255"/>
    </source>
</evidence>
<evidence type="ECO:0000256" key="4">
    <source>
        <dbReference type="ARBA" id="ARBA00022807"/>
    </source>
</evidence>
<keyword evidence="2" id="KW-0645">Protease</keyword>
<dbReference type="PANTHER" id="PTHR46143:SF1">
    <property type="entry name" value="CALPAIN-7"/>
    <property type="match status" value="1"/>
</dbReference>
<evidence type="ECO:0000313" key="6">
    <source>
        <dbReference type="EMBL" id="QGN14583.1"/>
    </source>
</evidence>
<protein>
    <recommendedName>
        <fullName evidence="5">Cysteine protease RIM13</fullName>
    </recommendedName>
</protein>
<keyword evidence="7" id="KW-1185">Reference proteome</keyword>
<dbReference type="PANTHER" id="PTHR46143">
    <property type="entry name" value="CALPAIN-7"/>
    <property type="match status" value="1"/>
</dbReference>
<comment type="similarity">
    <text evidence="1">Belongs to the peptidase C2 family. PalB/RIM13 subfamily.</text>
</comment>
<evidence type="ECO:0000256" key="2">
    <source>
        <dbReference type="ARBA" id="ARBA00022670"/>
    </source>
</evidence>
<dbReference type="SUPFAM" id="SSF54001">
    <property type="entry name" value="Cysteine proteinases"/>
    <property type="match status" value="1"/>
</dbReference>
<dbReference type="InterPro" id="IPR051297">
    <property type="entry name" value="PalB/RIM13"/>
</dbReference>
<dbReference type="EMBL" id="CP015055">
    <property type="protein sequence ID" value="QGN14583.1"/>
    <property type="molecule type" value="Genomic_DNA"/>
</dbReference>
<evidence type="ECO:0000256" key="3">
    <source>
        <dbReference type="ARBA" id="ARBA00022801"/>
    </source>
</evidence>
<proteinExistence type="inferred from homology"/>
<organism evidence="6 7">
    <name type="scientific">Kluyveromyces marxianus</name>
    <name type="common">Yeast</name>
    <name type="synonym">Candida kefyr</name>
    <dbReference type="NCBI Taxonomy" id="4911"/>
    <lineage>
        <taxon>Eukaryota</taxon>
        <taxon>Fungi</taxon>
        <taxon>Dikarya</taxon>
        <taxon>Ascomycota</taxon>
        <taxon>Saccharomycotina</taxon>
        <taxon>Saccharomycetes</taxon>
        <taxon>Saccharomycetales</taxon>
        <taxon>Saccharomycetaceae</taxon>
        <taxon>Kluyveromyces</taxon>
    </lineage>
</organism>
<evidence type="ECO:0000313" key="7">
    <source>
        <dbReference type="Proteomes" id="UP000422736"/>
    </source>
</evidence>
<dbReference type="Proteomes" id="UP000422736">
    <property type="component" value="Chromosome 2"/>
</dbReference>
<sequence>MSLESSFVAEQHTRPLWKELYEICWSFYVKNHWNADKFKEIIRDVQKSDDPQLIRFLLWFNDARTRTNFNDRFEWLTSFHRGRRYPPLRSDLEVREAWNNLSELDTLVRYGNEPISLYKFDSLVTESFEKITQNVKVNDCSLVCSLINAREKGQLHYYYSKDIMNITFYFNGCSRLVSVLSNSSFPKLTHDGSILTLYSNKIEDRLIELAYFEIKNDRDYNYNGSNTAADTYLITGWIPEIFDIRSTTPGDLRKLVDTDNSMLAIGSEATTNANIPGFHDFVISSIDWDDNSINISNPHTSEPPVSYTWTELLHKFKWLYVNWNPSAKYTTHKRLHDRYLESFNKYPTWTQKPLIKVTNNSSSIQACHLFLERHLYDKDPPNSDLILGELPRSGFTTVEARGNNTGFYNIELTLEPNETRTFFYHSDTKCNLTFHLLANSDNVLISKTKSDITTIESSWNITNNSYPIESSELFKNPAFKLNVNGSDDIFLDLELVSQHLAKVNFEVFETMDYAFQKPLSRNKHYAPQICSESSLRLIPGIEYYVLCSLEYPVETPFILTLRGSSPEYKFNITPYSLAFGGLRYNKSIHFKQKLIIDIQNFTKTYFIIYQSNFAASQKLPTPQLLRIQLYDSETKTIIHDNTLQSHDLSLNPYVLPNIELRPSIYTLEVDCNNSVLTANVGSSHKIDIQSSVTGYGL</sequence>
<accession>A0ABX6EQK1</accession>
<gene>
    <name evidence="6" type="primary">RIM13</name>
    <name evidence="6" type="ORF">FIM1_1245</name>
</gene>
<reference evidence="6 7" key="1">
    <citation type="submission" date="2016-03" db="EMBL/GenBank/DDBJ databases">
        <title>How can Kluyveromyces marxianus grow so fast - potential evolutionary course in Saccharomyces Complex revealed by comparative genomics.</title>
        <authorList>
            <person name="Mo W."/>
            <person name="Lu W."/>
            <person name="Yang X."/>
            <person name="Qi J."/>
            <person name="Lv H."/>
        </authorList>
    </citation>
    <scope>NUCLEOTIDE SEQUENCE [LARGE SCALE GENOMIC DNA]</scope>
    <source>
        <strain evidence="6 7">FIM1</strain>
    </source>
</reference>
<keyword evidence="3" id="KW-0378">Hydrolase</keyword>